<organism evidence="2 3">
    <name type="scientific">Candidatus Dojkabacteria bacterium CG_4_10_14_0_2_um_filter_Dojkabacteria_WS6_41_15</name>
    <dbReference type="NCBI Taxonomy" id="2014249"/>
    <lineage>
        <taxon>Bacteria</taxon>
        <taxon>Candidatus Dojkabacteria</taxon>
    </lineage>
</organism>
<gene>
    <name evidence="2" type="ORF">COX64_00025</name>
</gene>
<protein>
    <recommendedName>
        <fullName evidence="1">Nudix hydrolase domain-containing protein</fullName>
    </recommendedName>
</protein>
<dbReference type="Proteomes" id="UP000228952">
    <property type="component" value="Unassembled WGS sequence"/>
</dbReference>
<feature type="domain" description="Nudix hydrolase" evidence="1">
    <location>
        <begin position="49"/>
        <end position="187"/>
    </location>
</feature>
<name>A0A2M7W3M0_9BACT</name>
<dbReference type="EMBL" id="PFQB01000002">
    <property type="protein sequence ID" value="PJA15964.1"/>
    <property type="molecule type" value="Genomic_DNA"/>
</dbReference>
<evidence type="ECO:0000259" key="1">
    <source>
        <dbReference type="PROSITE" id="PS51462"/>
    </source>
</evidence>
<proteinExistence type="predicted"/>
<dbReference type="Pfam" id="PF00293">
    <property type="entry name" value="NUDIX"/>
    <property type="match status" value="1"/>
</dbReference>
<comment type="caution">
    <text evidence="2">The sequence shown here is derived from an EMBL/GenBank/DDBJ whole genome shotgun (WGS) entry which is preliminary data.</text>
</comment>
<evidence type="ECO:0000313" key="3">
    <source>
        <dbReference type="Proteomes" id="UP000228952"/>
    </source>
</evidence>
<evidence type="ECO:0000313" key="2">
    <source>
        <dbReference type="EMBL" id="PJA15964.1"/>
    </source>
</evidence>
<reference evidence="3" key="1">
    <citation type="submission" date="2017-09" db="EMBL/GenBank/DDBJ databases">
        <title>Depth-based differentiation of microbial function through sediment-hosted aquifers and enrichment of novel symbionts in the deep terrestrial subsurface.</title>
        <authorList>
            <person name="Probst A.J."/>
            <person name="Ladd B."/>
            <person name="Jarett J.K."/>
            <person name="Geller-Mcgrath D.E."/>
            <person name="Sieber C.M.K."/>
            <person name="Emerson J.B."/>
            <person name="Anantharaman K."/>
            <person name="Thomas B.C."/>
            <person name="Malmstrom R."/>
            <person name="Stieglmeier M."/>
            <person name="Klingl A."/>
            <person name="Woyke T."/>
            <person name="Ryan C.M."/>
            <person name="Banfield J.F."/>
        </authorList>
    </citation>
    <scope>NUCLEOTIDE SEQUENCE [LARGE SCALE GENOMIC DNA]</scope>
</reference>
<dbReference type="AlphaFoldDB" id="A0A2M7W3M0"/>
<accession>A0A2M7W3M0</accession>
<dbReference type="InterPro" id="IPR015797">
    <property type="entry name" value="NUDIX_hydrolase-like_dom_sf"/>
</dbReference>
<sequence length="192" mass="22305">MKSEPELRKELLAQIANVSCFDEVERATQAKMLAWLADTPEYCRISKKPDYPTEHFGLFNVCVTPDYQEILLFEHKKSGLLLTSGGHLDKDETFQQCVVRECREEMGLELAAFTNSPFFLSQLDTHTVSAFHWEPWFLIPVSKDTDFTKGPDYEQEFTGHHWYKMEDAKKLTRIHEHTPRMIDKILKGFSAS</sequence>
<dbReference type="PROSITE" id="PS51462">
    <property type="entry name" value="NUDIX"/>
    <property type="match status" value="1"/>
</dbReference>
<dbReference type="SUPFAM" id="SSF55811">
    <property type="entry name" value="Nudix"/>
    <property type="match status" value="1"/>
</dbReference>
<dbReference type="Gene3D" id="3.90.79.10">
    <property type="entry name" value="Nucleoside Triphosphate Pyrophosphohydrolase"/>
    <property type="match status" value="1"/>
</dbReference>
<dbReference type="InterPro" id="IPR000086">
    <property type="entry name" value="NUDIX_hydrolase_dom"/>
</dbReference>